<dbReference type="InterPro" id="IPR014756">
    <property type="entry name" value="Ig_E-set"/>
</dbReference>
<comment type="caution">
    <text evidence="9">The sequence shown here is derived from an EMBL/GenBank/DDBJ whole genome shotgun (WGS) entry which is preliminary data.</text>
</comment>
<evidence type="ECO:0000256" key="2">
    <source>
        <dbReference type="ARBA" id="ARBA00010509"/>
    </source>
</evidence>
<sequence length="121" mass="12695">MTNSRFTALLLVALLCTAGRALAHAHLTDSLPADKATVAAAPAEIDLHFSEELNIKFSGAKITGPGKASVKTGDPVLVDEGKTLKVPLSERLGPGAYSVDWHVLSTDGHKSNGNYSFVVKP</sequence>
<dbReference type="PANTHER" id="PTHR34820:SF4">
    <property type="entry name" value="INNER MEMBRANE PROTEIN YEBZ"/>
    <property type="match status" value="1"/>
</dbReference>
<dbReference type="GO" id="GO:0006825">
    <property type="term" value="P:copper ion transport"/>
    <property type="evidence" value="ECO:0007669"/>
    <property type="project" value="InterPro"/>
</dbReference>
<dbReference type="InterPro" id="IPR032694">
    <property type="entry name" value="CopC/D"/>
</dbReference>
<dbReference type="GO" id="GO:0046688">
    <property type="term" value="P:response to copper ion"/>
    <property type="evidence" value="ECO:0007669"/>
    <property type="project" value="InterPro"/>
</dbReference>
<reference evidence="9 10" key="1">
    <citation type="submission" date="2017-03" db="EMBL/GenBank/DDBJ databases">
        <title>Genome analysis of Rhizobial strains effectives or ineffectives for nitrogen fixation isolated from bean seeds.</title>
        <authorList>
            <person name="Peralta H."/>
            <person name="Aguilar-Vera A."/>
            <person name="Mora Y."/>
            <person name="Vargas-Lagunas C."/>
            <person name="Girard L."/>
            <person name="Mora J."/>
        </authorList>
    </citation>
    <scope>NUCLEOTIDE SEQUENCE [LARGE SCALE GENOMIC DNA]</scope>
    <source>
        <strain evidence="9 10">CCGM3</strain>
    </source>
</reference>
<comment type="subcellular location">
    <subcellularLocation>
        <location evidence="1">Periplasm</location>
    </subcellularLocation>
</comment>
<evidence type="ECO:0000313" key="9">
    <source>
        <dbReference type="EMBL" id="RDJ06913.1"/>
    </source>
</evidence>
<dbReference type="PANTHER" id="PTHR34820">
    <property type="entry name" value="INNER MEMBRANE PROTEIN YEBZ"/>
    <property type="match status" value="1"/>
</dbReference>
<dbReference type="Gene3D" id="2.60.40.1220">
    <property type="match status" value="1"/>
</dbReference>
<name>A0A370KJX8_9HYPH</name>
<dbReference type="RefSeq" id="WP_114714742.1">
    <property type="nucleotide sequence ID" value="NZ_KZ857265.1"/>
</dbReference>
<dbReference type="NCBIfam" id="NF033814">
    <property type="entry name" value="copper_CopC"/>
    <property type="match status" value="1"/>
</dbReference>
<feature type="domain" description="CopC" evidence="8">
    <location>
        <begin position="24"/>
        <end position="119"/>
    </location>
</feature>
<dbReference type="InterPro" id="IPR047685">
    <property type="entry name" value="CopC-like"/>
</dbReference>
<dbReference type="Proteomes" id="UP000254939">
    <property type="component" value="Unassembled WGS sequence"/>
</dbReference>
<evidence type="ECO:0000256" key="5">
    <source>
        <dbReference type="ARBA" id="ARBA00022764"/>
    </source>
</evidence>
<accession>A0A370KJX8</accession>
<keyword evidence="5" id="KW-0574">Periplasm</keyword>
<keyword evidence="6" id="KW-0186">Copper</keyword>
<gene>
    <name evidence="9" type="ORF">B5K06_22135</name>
</gene>
<dbReference type="SUPFAM" id="SSF81296">
    <property type="entry name" value="E set domains"/>
    <property type="match status" value="1"/>
</dbReference>
<dbReference type="OrthoDB" id="9796814at2"/>
<feature type="signal peptide" evidence="7">
    <location>
        <begin position="1"/>
        <end position="23"/>
    </location>
</feature>
<dbReference type="Pfam" id="PF04234">
    <property type="entry name" value="CopC"/>
    <property type="match status" value="1"/>
</dbReference>
<dbReference type="EMBL" id="NAAC01000027">
    <property type="protein sequence ID" value="RDJ06913.1"/>
    <property type="molecule type" value="Genomic_DNA"/>
</dbReference>
<dbReference type="InterPro" id="IPR014755">
    <property type="entry name" value="Cu-Rt/internalin_Ig-like"/>
</dbReference>
<dbReference type="InterPro" id="IPR007348">
    <property type="entry name" value="CopC_dom"/>
</dbReference>
<feature type="chain" id="PRO_5016870010" evidence="7">
    <location>
        <begin position="24"/>
        <end position="121"/>
    </location>
</feature>
<evidence type="ECO:0000313" key="10">
    <source>
        <dbReference type="Proteomes" id="UP000254939"/>
    </source>
</evidence>
<evidence type="ECO:0000256" key="6">
    <source>
        <dbReference type="ARBA" id="ARBA00023008"/>
    </source>
</evidence>
<proteinExistence type="inferred from homology"/>
<evidence type="ECO:0000256" key="3">
    <source>
        <dbReference type="ARBA" id="ARBA00022723"/>
    </source>
</evidence>
<evidence type="ECO:0000259" key="8">
    <source>
        <dbReference type="Pfam" id="PF04234"/>
    </source>
</evidence>
<comment type="similarity">
    <text evidence="2">Belongs to the CopC family.</text>
</comment>
<dbReference type="GO" id="GO:0005886">
    <property type="term" value="C:plasma membrane"/>
    <property type="evidence" value="ECO:0007669"/>
    <property type="project" value="TreeGrafter"/>
</dbReference>
<dbReference type="AlphaFoldDB" id="A0A370KJX8"/>
<evidence type="ECO:0000256" key="1">
    <source>
        <dbReference type="ARBA" id="ARBA00004418"/>
    </source>
</evidence>
<evidence type="ECO:0000256" key="7">
    <source>
        <dbReference type="SAM" id="SignalP"/>
    </source>
</evidence>
<dbReference type="GO" id="GO:0042597">
    <property type="term" value="C:periplasmic space"/>
    <property type="evidence" value="ECO:0007669"/>
    <property type="project" value="UniProtKB-SubCell"/>
</dbReference>
<protein>
    <submittedName>
        <fullName evidence="9">Cu resistance protein</fullName>
    </submittedName>
</protein>
<dbReference type="GO" id="GO:0005507">
    <property type="term" value="F:copper ion binding"/>
    <property type="evidence" value="ECO:0007669"/>
    <property type="project" value="InterPro"/>
</dbReference>
<keyword evidence="3" id="KW-0479">Metal-binding</keyword>
<keyword evidence="4 7" id="KW-0732">Signal</keyword>
<evidence type="ECO:0000256" key="4">
    <source>
        <dbReference type="ARBA" id="ARBA00022729"/>
    </source>
</evidence>
<organism evidence="9 10">
    <name type="scientific">Rhizobium grahamii</name>
    <dbReference type="NCBI Taxonomy" id="1120045"/>
    <lineage>
        <taxon>Bacteria</taxon>
        <taxon>Pseudomonadati</taxon>
        <taxon>Pseudomonadota</taxon>
        <taxon>Alphaproteobacteria</taxon>
        <taxon>Hyphomicrobiales</taxon>
        <taxon>Rhizobiaceae</taxon>
        <taxon>Rhizobium/Agrobacterium group</taxon>
        <taxon>Rhizobium</taxon>
    </lineage>
</organism>